<dbReference type="RefSeq" id="WP_260330982.1">
    <property type="nucleotide sequence ID" value="NZ_JACHIO010000007.1"/>
</dbReference>
<dbReference type="Proteomes" id="UP000584867">
    <property type="component" value="Unassembled WGS sequence"/>
</dbReference>
<keyword evidence="3" id="KW-0274">FAD</keyword>
<dbReference type="PANTHER" id="PTHR46056">
    <property type="entry name" value="LONG-CHAIN-ALCOHOL OXIDASE"/>
    <property type="match status" value="1"/>
</dbReference>
<evidence type="ECO:0000313" key="8">
    <source>
        <dbReference type="EMBL" id="MBB5063683.1"/>
    </source>
</evidence>
<feature type="region of interest" description="Disordered" evidence="5">
    <location>
        <begin position="442"/>
        <end position="465"/>
    </location>
</feature>
<dbReference type="Gene3D" id="3.50.50.60">
    <property type="entry name" value="FAD/NAD(P)-binding domain"/>
    <property type="match status" value="2"/>
</dbReference>
<feature type="domain" description="Glucose-methanol-choline oxidoreductase N-terminal" evidence="6">
    <location>
        <begin position="13"/>
        <end position="344"/>
    </location>
</feature>
<dbReference type="InterPro" id="IPR036188">
    <property type="entry name" value="FAD/NAD-bd_sf"/>
</dbReference>
<dbReference type="InterPro" id="IPR007867">
    <property type="entry name" value="GMC_OxRtase_C"/>
</dbReference>
<dbReference type="Pfam" id="PF05199">
    <property type="entry name" value="GMC_oxred_C"/>
    <property type="match status" value="1"/>
</dbReference>
<keyword evidence="2" id="KW-0285">Flavoprotein</keyword>
<dbReference type="AlphaFoldDB" id="A0A7W7ZPI1"/>
<evidence type="ECO:0000256" key="5">
    <source>
        <dbReference type="SAM" id="MobiDB-lite"/>
    </source>
</evidence>
<evidence type="ECO:0000256" key="3">
    <source>
        <dbReference type="ARBA" id="ARBA00022827"/>
    </source>
</evidence>
<dbReference type="EMBL" id="JACHIO010000007">
    <property type="protein sequence ID" value="MBB5063683.1"/>
    <property type="molecule type" value="Genomic_DNA"/>
</dbReference>
<evidence type="ECO:0000313" key="9">
    <source>
        <dbReference type="Proteomes" id="UP000584867"/>
    </source>
</evidence>
<feature type="domain" description="Glucose-methanol-choline oxidoreductase C-terminal" evidence="7">
    <location>
        <begin position="510"/>
        <end position="578"/>
    </location>
</feature>
<dbReference type="SUPFAM" id="SSF51905">
    <property type="entry name" value="FAD/NAD(P)-binding domain"/>
    <property type="match status" value="1"/>
</dbReference>
<protein>
    <submittedName>
        <fullName evidence="8">Choline dehydrogenase-like flavoprotein</fullName>
    </submittedName>
</protein>
<dbReference type="Pfam" id="PF00732">
    <property type="entry name" value="GMC_oxred_N"/>
    <property type="match status" value="1"/>
</dbReference>
<evidence type="ECO:0000256" key="2">
    <source>
        <dbReference type="ARBA" id="ARBA00022630"/>
    </source>
</evidence>
<evidence type="ECO:0000256" key="4">
    <source>
        <dbReference type="ARBA" id="ARBA00023002"/>
    </source>
</evidence>
<comment type="similarity">
    <text evidence="1">Belongs to the GMC oxidoreductase family.</text>
</comment>
<dbReference type="GO" id="GO:0050660">
    <property type="term" value="F:flavin adenine dinucleotide binding"/>
    <property type="evidence" value="ECO:0007669"/>
    <property type="project" value="InterPro"/>
</dbReference>
<dbReference type="GO" id="GO:0016614">
    <property type="term" value="F:oxidoreductase activity, acting on CH-OH group of donors"/>
    <property type="evidence" value="ECO:0007669"/>
    <property type="project" value="InterPro"/>
</dbReference>
<evidence type="ECO:0000259" key="6">
    <source>
        <dbReference type="Pfam" id="PF00732"/>
    </source>
</evidence>
<keyword evidence="4" id="KW-0560">Oxidoreductase</keyword>
<gene>
    <name evidence="8" type="ORF">HDF15_002028</name>
</gene>
<sequence>MHLTVMAIEYDAIIIGTGAGGGTLALHLAQAGKKILILERGPFMPQEKLNWDTSAVFLDNRYHTKETWQDKDGKELHPQQSYFVGGQTKVYGAAMFRMRAEDFGVIQHQGGISPAWPISYADIEPYYTRAEELFHVHGDLGTAPSVPGGYGSSFDPTEPFHSKRYPYHAFANEPRMQSIENDVRKLGVNTFPIPLGLKRNESDPFASKCVRCDTCDGYPCLVHAKSDADVNCIRQIMHLPNVTLMTNSRVTRLLTNASGTAVTAVEVIHSGSVKSGGSEQEFIESDAPAASRNGNTAIYTAAFFAVCAGAVNSAVILLASANDKHPTGLANRSDQVGRNFMYHQADALLAISTDRNEDSYTKTWGTNDFYLRDSDSSYPFPLGQVQPVGSFHFEMMKGDAPPLTPGFVLEGMKHHAVPWWLTTEDLPDPDNRVTLHNTTPLSVENRQPGLAGAHPAGDTGRTNEAEAVTDAAPRRIQLSYTPNNVKSFDRLKDRWVDVLKKAGHAATSVPLHAYFKKRIPLEGVGHQNGTCRMGSDPSISVLDPHCKAHDLDNLYVVDASCFVSASAVNPSLTIIANAIRVADHLLSDRLK</sequence>
<dbReference type="InterPro" id="IPR000172">
    <property type="entry name" value="GMC_OxRdtase_N"/>
</dbReference>
<name>A0A7W7ZPI1_9BACT</name>
<dbReference type="PANTHER" id="PTHR46056:SF12">
    <property type="entry name" value="LONG-CHAIN-ALCOHOL OXIDASE"/>
    <property type="match status" value="1"/>
</dbReference>
<organism evidence="8 9">
    <name type="scientific">Granulicella mallensis</name>
    <dbReference type="NCBI Taxonomy" id="940614"/>
    <lineage>
        <taxon>Bacteria</taxon>
        <taxon>Pseudomonadati</taxon>
        <taxon>Acidobacteriota</taxon>
        <taxon>Terriglobia</taxon>
        <taxon>Terriglobales</taxon>
        <taxon>Acidobacteriaceae</taxon>
        <taxon>Granulicella</taxon>
    </lineage>
</organism>
<evidence type="ECO:0000259" key="7">
    <source>
        <dbReference type="Pfam" id="PF05199"/>
    </source>
</evidence>
<evidence type="ECO:0000256" key="1">
    <source>
        <dbReference type="ARBA" id="ARBA00010790"/>
    </source>
</evidence>
<accession>A0A7W7ZPI1</accession>
<proteinExistence type="inferred from homology"/>
<comment type="caution">
    <text evidence="8">The sequence shown here is derived from an EMBL/GenBank/DDBJ whole genome shotgun (WGS) entry which is preliminary data.</text>
</comment>
<reference evidence="8 9" key="1">
    <citation type="submission" date="2020-08" db="EMBL/GenBank/DDBJ databases">
        <title>Genomic Encyclopedia of Type Strains, Phase IV (KMG-V): Genome sequencing to study the core and pangenomes of soil and plant-associated prokaryotes.</title>
        <authorList>
            <person name="Whitman W."/>
        </authorList>
    </citation>
    <scope>NUCLEOTIDE SEQUENCE [LARGE SCALE GENOMIC DNA]</scope>
    <source>
        <strain evidence="8 9">X5P3</strain>
    </source>
</reference>